<dbReference type="Gene3D" id="3.90.226.10">
    <property type="entry name" value="2-enoyl-CoA Hydratase, Chain A, domain 1"/>
    <property type="match status" value="1"/>
</dbReference>
<dbReference type="GO" id="GO:0006635">
    <property type="term" value="P:fatty acid beta-oxidation"/>
    <property type="evidence" value="ECO:0007669"/>
    <property type="project" value="TreeGrafter"/>
</dbReference>
<dbReference type="RefSeq" id="XP_056759054.1">
    <property type="nucleotide sequence ID" value="XM_056894059.1"/>
</dbReference>
<keyword evidence="4" id="KW-1185">Reference proteome</keyword>
<feature type="compositionally biased region" description="Basic and acidic residues" evidence="2">
    <location>
        <begin position="265"/>
        <end position="276"/>
    </location>
</feature>
<evidence type="ECO:0000256" key="1">
    <source>
        <dbReference type="ARBA" id="ARBA00005254"/>
    </source>
</evidence>
<dbReference type="PANTHER" id="PTHR11941">
    <property type="entry name" value="ENOYL-COA HYDRATASE-RELATED"/>
    <property type="match status" value="1"/>
</dbReference>
<proteinExistence type="inferred from homology"/>
<name>A0AAD6EID8_9EURO</name>
<evidence type="ECO:0000256" key="2">
    <source>
        <dbReference type="SAM" id="MobiDB-lite"/>
    </source>
</evidence>
<dbReference type="InterPro" id="IPR029045">
    <property type="entry name" value="ClpP/crotonase-like_dom_sf"/>
</dbReference>
<evidence type="ECO:0000313" key="3">
    <source>
        <dbReference type="EMBL" id="KAJ5617887.1"/>
    </source>
</evidence>
<dbReference type="InterPro" id="IPR001753">
    <property type="entry name" value="Enoyl-CoA_hydra/iso"/>
</dbReference>
<feature type="region of interest" description="Disordered" evidence="2">
    <location>
        <begin position="265"/>
        <end position="289"/>
    </location>
</feature>
<reference evidence="3" key="1">
    <citation type="journal article" date="2023" name="IMA Fungus">
        <title>Comparative genomic study of the Penicillium genus elucidates a diverse pangenome and 15 lateral gene transfer events.</title>
        <authorList>
            <person name="Petersen C."/>
            <person name="Sorensen T."/>
            <person name="Nielsen M.R."/>
            <person name="Sondergaard T.E."/>
            <person name="Sorensen J.L."/>
            <person name="Fitzpatrick D.A."/>
            <person name="Frisvad J.C."/>
            <person name="Nielsen K.L."/>
        </authorList>
    </citation>
    <scope>NUCLEOTIDE SEQUENCE</scope>
    <source>
        <strain evidence="3">IBT 12815</strain>
    </source>
</reference>
<dbReference type="CDD" id="cd06558">
    <property type="entry name" value="crotonase-like"/>
    <property type="match status" value="1"/>
</dbReference>
<dbReference type="GO" id="GO:0005739">
    <property type="term" value="C:mitochondrion"/>
    <property type="evidence" value="ECO:0007669"/>
    <property type="project" value="TreeGrafter"/>
</dbReference>
<dbReference type="PANTHER" id="PTHR11941:SF171">
    <property type="entry name" value="SD19268P"/>
    <property type="match status" value="1"/>
</dbReference>
<sequence length="289" mass="30956">MSILTTWTPHKTSKIAHLTISRPKKLNSLTTPLLTNLTSTLHQISKTPNLLAITLTGAGSKSFIGGADLTELSTLPNATAARKFIINVHETCTAIRTCPVPVIARINGFALGAGLEIAAACDLRVAGRGVVFGMPEVRLGIPSVVEAALLPGLIGWGRTRQLLLLGGTISATEALSWGLVERVVADEDLDGAVLEWVSEIGRNGPLAVRRQKALISRWEELSLEGGIEAGVEAFGECFVVGEDGSEPRRMIGDFFREKEEVKNKARIEAENKDKGKGIGQGQENERFGL</sequence>
<comment type="similarity">
    <text evidence="1">Belongs to the enoyl-CoA hydratase/isomerase family.</text>
</comment>
<reference evidence="3" key="2">
    <citation type="submission" date="2023-01" db="EMBL/GenBank/DDBJ databases">
        <authorList>
            <person name="Petersen C."/>
        </authorList>
    </citation>
    <scope>NUCLEOTIDE SEQUENCE</scope>
    <source>
        <strain evidence="3">IBT 12815</strain>
    </source>
</reference>
<dbReference type="AlphaFoldDB" id="A0AAD6EID8"/>
<evidence type="ECO:0000313" key="4">
    <source>
        <dbReference type="Proteomes" id="UP001213799"/>
    </source>
</evidence>
<comment type="caution">
    <text evidence="3">The sequence shown here is derived from an EMBL/GenBank/DDBJ whole genome shotgun (WGS) entry which is preliminary data.</text>
</comment>
<dbReference type="SUPFAM" id="SSF52096">
    <property type="entry name" value="ClpP/crotonase"/>
    <property type="match status" value="1"/>
</dbReference>
<dbReference type="EMBL" id="JAQJAE010000001">
    <property type="protein sequence ID" value="KAJ5617887.1"/>
    <property type="molecule type" value="Genomic_DNA"/>
</dbReference>
<dbReference type="Proteomes" id="UP001213799">
    <property type="component" value="Unassembled WGS sequence"/>
</dbReference>
<dbReference type="GeneID" id="81584301"/>
<evidence type="ECO:0008006" key="5">
    <source>
        <dbReference type="Google" id="ProtNLM"/>
    </source>
</evidence>
<gene>
    <name evidence="3" type="ORF">N7537_003001</name>
</gene>
<accession>A0AAD6EID8</accession>
<organism evidence="3 4">
    <name type="scientific">Penicillium hordei</name>
    <dbReference type="NCBI Taxonomy" id="40994"/>
    <lineage>
        <taxon>Eukaryota</taxon>
        <taxon>Fungi</taxon>
        <taxon>Dikarya</taxon>
        <taxon>Ascomycota</taxon>
        <taxon>Pezizomycotina</taxon>
        <taxon>Eurotiomycetes</taxon>
        <taxon>Eurotiomycetidae</taxon>
        <taxon>Eurotiales</taxon>
        <taxon>Aspergillaceae</taxon>
        <taxon>Penicillium</taxon>
    </lineage>
</organism>
<protein>
    <recommendedName>
        <fullName evidence="5">Enoyl-CoA hydratase</fullName>
    </recommendedName>
</protein>
<dbReference type="Pfam" id="PF00378">
    <property type="entry name" value="ECH_1"/>
    <property type="match status" value="1"/>
</dbReference>